<organism evidence="4 5">
    <name type="scientific">Paenibacillus aurantius</name>
    <dbReference type="NCBI Taxonomy" id="2918900"/>
    <lineage>
        <taxon>Bacteria</taxon>
        <taxon>Bacillati</taxon>
        <taxon>Bacillota</taxon>
        <taxon>Bacilli</taxon>
        <taxon>Bacillales</taxon>
        <taxon>Paenibacillaceae</taxon>
        <taxon>Paenibacillus</taxon>
    </lineage>
</organism>
<dbReference type="RefSeq" id="WP_315604657.1">
    <property type="nucleotide sequence ID" value="NZ_CP130318.1"/>
</dbReference>
<gene>
    <name evidence="4" type="ORF">MJA45_25230</name>
</gene>
<dbReference type="Pfam" id="PF13280">
    <property type="entry name" value="WYL"/>
    <property type="match status" value="1"/>
</dbReference>
<keyword evidence="2" id="KW-0804">Transcription</keyword>
<evidence type="ECO:0000256" key="2">
    <source>
        <dbReference type="ARBA" id="ARBA00023163"/>
    </source>
</evidence>
<dbReference type="EMBL" id="CP130318">
    <property type="protein sequence ID" value="WNQ10882.1"/>
    <property type="molecule type" value="Genomic_DNA"/>
</dbReference>
<evidence type="ECO:0000313" key="5">
    <source>
        <dbReference type="Proteomes" id="UP001305702"/>
    </source>
</evidence>
<dbReference type="PROSITE" id="PS52050">
    <property type="entry name" value="WYL"/>
    <property type="match status" value="1"/>
</dbReference>
<dbReference type="InterPro" id="IPR057727">
    <property type="entry name" value="WCX_dom"/>
</dbReference>
<dbReference type="InterPro" id="IPR026881">
    <property type="entry name" value="WYL_dom"/>
</dbReference>
<dbReference type="SMART" id="SM00420">
    <property type="entry name" value="HTH_DEOR"/>
    <property type="match status" value="1"/>
</dbReference>
<dbReference type="GO" id="GO:0003700">
    <property type="term" value="F:DNA-binding transcription factor activity"/>
    <property type="evidence" value="ECO:0007669"/>
    <property type="project" value="InterPro"/>
</dbReference>
<reference evidence="4 5" key="1">
    <citation type="submission" date="2022-02" db="EMBL/GenBank/DDBJ databases">
        <title>Paenibacillus sp. MBLB1776 Whole Genome Shotgun Sequencing.</title>
        <authorList>
            <person name="Hwang C.Y."/>
            <person name="Cho E.-S."/>
            <person name="Seo M.-J."/>
        </authorList>
    </citation>
    <scope>NUCLEOTIDE SEQUENCE [LARGE SCALE GENOMIC DNA]</scope>
    <source>
        <strain evidence="4 5">MBLB1776</strain>
    </source>
</reference>
<dbReference type="Proteomes" id="UP001305702">
    <property type="component" value="Chromosome"/>
</dbReference>
<keyword evidence="1" id="KW-0805">Transcription regulation</keyword>
<evidence type="ECO:0000259" key="3">
    <source>
        <dbReference type="PROSITE" id="PS51000"/>
    </source>
</evidence>
<dbReference type="InterPro" id="IPR036388">
    <property type="entry name" value="WH-like_DNA-bd_sf"/>
</dbReference>
<accession>A0AA96LBY1</accession>
<proteinExistence type="predicted"/>
<name>A0AA96LBY1_9BACL</name>
<protein>
    <submittedName>
        <fullName evidence="4">YafY family protein</fullName>
    </submittedName>
</protein>
<evidence type="ECO:0000256" key="1">
    <source>
        <dbReference type="ARBA" id="ARBA00023015"/>
    </source>
</evidence>
<feature type="domain" description="HTH deoR-type" evidence="3">
    <location>
        <begin position="3"/>
        <end position="61"/>
    </location>
</feature>
<dbReference type="Gene3D" id="1.10.10.10">
    <property type="entry name" value="Winged helix-like DNA-binding domain superfamily/Winged helix DNA-binding domain"/>
    <property type="match status" value="1"/>
</dbReference>
<dbReference type="SUPFAM" id="SSF46785">
    <property type="entry name" value="Winged helix' DNA-binding domain"/>
    <property type="match status" value="1"/>
</dbReference>
<dbReference type="Pfam" id="PF25583">
    <property type="entry name" value="WCX"/>
    <property type="match status" value="1"/>
</dbReference>
<dbReference type="InterPro" id="IPR013196">
    <property type="entry name" value="HTH_11"/>
</dbReference>
<dbReference type="PANTHER" id="PTHR34580">
    <property type="match status" value="1"/>
</dbReference>
<dbReference type="AlphaFoldDB" id="A0AA96LBY1"/>
<dbReference type="InterPro" id="IPR001034">
    <property type="entry name" value="DeoR_HTH"/>
</dbReference>
<dbReference type="InterPro" id="IPR028349">
    <property type="entry name" value="PafC-like"/>
</dbReference>
<dbReference type="PROSITE" id="PS51000">
    <property type="entry name" value="HTH_DEOR_2"/>
    <property type="match status" value="1"/>
</dbReference>
<dbReference type="KEGG" id="paun:MJA45_25230"/>
<dbReference type="PIRSF" id="PIRSF016838">
    <property type="entry name" value="PafC"/>
    <property type="match status" value="1"/>
</dbReference>
<evidence type="ECO:0000313" key="4">
    <source>
        <dbReference type="EMBL" id="WNQ10882.1"/>
    </source>
</evidence>
<dbReference type="InterPro" id="IPR051534">
    <property type="entry name" value="CBASS_pafABC_assoc_protein"/>
</dbReference>
<sequence length="325" mass="36681">MNKAQRLIQLMMRVNARKSFTVGELADEFHVSTRTITRDLEELSGLGVPLYSVQGRGGGYKLLKERLLPPISFSEGEAVAMYYACQALEHYGSLPFGDGAHTALAKFYHYLPGDVKEGVDRLRHKVSIWSPYRPMAREVLETLLQAVMRRRAAVIRYTSASGESERTIQPIGLYASSGYWYCPAYCHTRGDVRQFRADRILTAALTEAVPWREDVDRLTLLDKPVKDHLEQVTLKLELSAKGVWLLLSDNRFGPSISRKEDGSGEALVSVPVADLEFYVDKIWQLGPEARILAPAEAVASLKRRLEALRERYEEEGQGDHNVRKT</sequence>
<dbReference type="InterPro" id="IPR036390">
    <property type="entry name" value="WH_DNA-bd_sf"/>
</dbReference>
<dbReference type="PANTHER" id="PTHR34580:SF9">
    <property type="entry name" value="SLL5097 PROTEIN"/>
    <property type="match status" value="1"/>
</dbReference>
<keyword evidence="5" id="KW-1185">Reference proteome</keyword>
<dbReference type="Pfam" id="PF08279">
    <property type="entry name" value="HTH_11"/>
    <property type="match status" value="1"/>
</dbReference>